<proteinExistence type="predicted"/>
<feature type="region of interest" description="Disordered" evidence="1">
    <location>
        <begin position="18"/>
        <end position="43"/>
    </location>
</feature>
<protein>
    <submittedName>
        <fullName evidence="2">Uncharacterized protein</fullName>
    </submittedName>
</protein>
<name>I7MJK9_TETTS</name>
<evidence type="ECO:0000256" key="1">
    <source>
        <dbReference type="SAM" id="MobiDB-lite"/>
    </source>
</evidence>
<keyword evidence="3" id="KW-1185">Reference proteome</keyword>
<feature type="compositionally biased region" description="Polar residues" evidence="1">
    <location>
        <begin position="26"/>
        <end position="36"/>
    </location>
</feature>
<dbReference type="KEGG" id="tet:TTHERM_00688590"/>
<dbReference type="Proteomes" id="UP000009168">
    <property type="component" value="Unassembled WGS sequence"/>
</dbReference>
<dbReference type="GeneID" id="7844009"/>
<dbReference type="InParanoid" id="I7MJK9"/>
<dbReference type="EMBL" id="GG662260">
    <property type="protein sequence ID" value="EAS06719.3"/>
    <property type="molecule type" value="Genomic_DNA"/>
</dbReference>
<gene>
    <name evidence="2" type="ORF">TTHERM_00688590</name>
</gene>
<evidence type="ECO:0000313" key="2">
    <source>
        <dbReference type="EMBL" id="EAS06719.3"/>
    </source>
</evidence>
<organism evidence="2 3">
    <name type="scientific">Tetrahymena thermophila (strain SB210)</name>
    <dbReference type="NCBI Taxonomy" id="312017"/>
    <lineage>
        <taxon>Eukaryota</taxon>
        <taxon>Sar</taxon>
        <taxon>Alveolata</taxon>
        <taxon>Ciliophora</taxon>
        <taxon>Intramacronucleata</taxon>
        <taxon>Oligohymenophorea</taxon>
        <taxon>Hymenostomatida</taxon>
        <taxon>Tetrahymenina</taxon>
        <taxon>Tetrahymenidae</taxon>
        <taxon>Tetrahymena</taxon>
    </lineage>
</organism>
<dbReference type="AlphaFoldDB" id="I7MJK9"/>
<dbReference type="RefSeq" id="XP_001026961.3">
    <property type="nucleotide sequence ID" value="XM_001026961.3"/>
</dbReference>
<sequence>MSSQNQFIINSIRQGLNSSLRDHNNSKSVSNQTQQHKSGKSRHFGVLQQLKKREEDWNDRFYVQQIPIFKQQSAKSNLRVQSTKVSVKNSNNASKLQENNYESIRIRRITQDSVVSIQRPSTSQFQYQVKQNENNNGVVNKYIKELQNQGVRPPSVNYSTTHPHGQLKQAVFHENASSIQQSQIISEETIKNLKIQINNLWEENNIPDFHRVLYVECTKQFKKKQFTTIIQQEIQSLKERKSFIQICLRALRARQQCLKTIREYILQEQENQQNLSEQSQHKFGELIVHLRILTLNIVESILRWRDYLSQLSSISSKQKMQNLKFLFQGENYLLTLQNDYSFICDSYLKNYFSFWSSTSDPFFLATQSSNNSFICNNPIKSDVLQRIRASELILLEEKIFAKLEIKQNELLISPLGLFEDEAEDFLSNYLKEIPLIIKNSFVSDAKQIFENVKYEQELNWVKISTNFGKLMQGLCIFYVDKNCFTQRRIVISHVSSINQENFQSVLQKFIEYIWSNDYTDEIRITLHYQYDENKDYKINAEIQNSLKSIGFKWKQMQSEKDTGLKSTIFGLNRPQTIQKGSIKLQNQEPISYKQLSILQDKSSQEFPNLEFQSYDQSLLILGLLQKSKCSSEILKAVLQSSPKKKQQQFVPPGTKEEKIKLNDRIREVYDQIFDQSESSNAIGLLQQNTLSDICFSKLCYRWLNFHTFQLENYNHSYIRIKIDEQNKQYYIMATSPLISSPIYLIPTDDKSIVAFIINLKGQDVEQIKQGKLCKFVNEIINSSNKDQVKNDELWIPTFKKSLDFHNYSVDVQEESDTAPQIISKILVSTSYIQPIQASLQIKQPSQEAYIFQAPFLFGLIKADDVDIPLFSSYIEECDLI</sequence>
<accession>I7MJK9</accession>
<evidence type="ECO:0000313" key="3">
    <source>
        <dbReference type="Proteomes" id="UP000009168"/>
    </source>
</evidence>
<reference evidence="3" key="1">
    <citation type="journal article" date="2006" name="PLoS Biol.">
        <title>Macronuclear genome sequence of the ciliate Tetrahymena thermophila, a model eukaryote.</title>
        <authorList>
            <person name="Eisen J.A."/>
            <person name="Coyne R.S."/>
            <person name="Wu M."/>
            <person name="Wu D."/>
            <person name="Thiagarajan M."/>
            <person name="Wortman J.R."/>
            <person name="Badger J.H."/>
            <person name="Ren Q."/>
            <person name="Amedeo P."/>
            <person name="Jones K.M."/>
            <person name="Tallon L.J."/>
            <person name="Delcher A.L."/>
            <person name="Salzberg S.L."/>
            <person name="Silva J.C."/>
            <person name="Haas B.J."/>
            <person name="Majoros W.H."/>
            <person name="Farzad M."/>
            <person name="Carlton J.M."/>
            <person name="Smith R.K. Jr."/>
            <person name="Garg J."/>
            <person name="Pearlman R.E."/>
            <person name="Karrer K.M."/>
            <person name="Sun L."/>
            <person name="Manning G."/>
            <person name="Elde N.C."/>
            <person name="Turkewitz A.P."/>
            <person name="Asai D.J."/>
            <person name="Wilkes D.E."/>
            <person name="Wang Y."/>
            <person name="Cai H."/>
            <person name="Collins K."/>
            <person name="Stewart B.A."/>
            <person name="Lee S.R."/>
            <person name="Wilamowska K."/>
            <person name="Weinberg Z."/>
            <person name="Ruzzo W.L."/>
            <person name="Wloga D."/>
            <person name="Gaertig J."/>
            <person name="Frankel J."/>
            <person name="Tsao C.-C."/>
            <person name="Gorovsky M.A."/>
            <person name="Keeling P.J."/>
            <person name="Waller R.F."/>
            <person name="Patron N.J."/>
            <person name="Cherry J.M."/>
            <person name="Stover N.A."/>
            <person name="Krieger C.J."/>
            <person name="del Toro C."/>
            <person name="Ryder H.F."/>
            <person name="Williamson S.C."/>
            <person name="Barbeau R.A."/>
            <person name="Hamilton E.P."/>
            <person name="Orias E."/>
        </authorList>
    </citation>
    <scope>NUCLEOTIDE SEQUENCE [LARGE SCALE GENOMIC DNA]</scope>
    <source>
        <strain evidence="3">SB210</strain>
    </source>
</reference>
<dbReference type="OrthoDB" id="313583at2759"/>